<organism evidence="6 7">
    <name type="scientific">Stylosanthes scabra</name>
    <dbReference type="NCBI Taxonomy" id="79078"/>
    <lineage>
        <taxon>Eukaryota</taxon>
        <taxon>Viridiplantae</taxon>
        <taxon>Streptophyta</taxon>
        <taxon>Embryophyta</taxon>
        <taxon>Tracheophyta</taxon>
        <taxon>Spermatophyta</taxon>
        <taxon>Magnoliopsida</taxon>
        <taxon>eudicotyledons</taxon>
        <taxon>Gunneridae</taxon>
        <taxon>Pentapetalae</taxon>
        <taxon>rosids</taxon>
        <taxon>fabids</taxon>
        <taxon>Fabales</taxon>
        <taxon>Fabaceae</taxon>
        <taxon>Papilionoideae</taxon>
        <taxon>50 kb inversion clade</taxon>
        <taxon>dalbergioids sensu lato</taxon>
        <taxon>Dalbergieae</taxon>
        <taxon>Pterocarpus clade</taxon>
        <taxon>Stylosanthes</taxon>
    </lineage>
</organism>
<dbReference type="Gene3D" id="4.10.1100.10">
    <property type="entry name" value="Transcription factor, SBP-box domain"/>
    <property type="match status" value="1"/>
</dbReference>
<dbReference type="PROSITE" id="PS51141">
    <property type="entry name" value="ZF_SBP"/>
    <property type="match status" value="1"/>
</dbReference>
<dbReference type="PANTHER" id="PTHR31251">
    <property type="entry name" value="SQUAMOSA PROMOTER-BINDING-LIKE PROTEIN 4"/>
    <property type="match status" value="1"/>
</dbReference>
<evidence type="ECO:0000256" key="1">
    <source>
        <dbReference type="ARBA" id="ARBA00022723"/>
    </source>
</evidence>
<evidence type="ECO:0000256" key="4">
    <source>
        <dbReference type="PROSITE-ProRule" id="PRU00470"/>
    </source>
</evidence>
<keyword evidence="7" id="KW-1185">Reference proteome</keyword>
<evidence type="ECO:0000256" key="2">
    <source>
        <dbReference type="ARBA" id="ARBA00022771"/>
    </source>
</evidence>
<dbReference type="PANTHER" id="PTHR31251:SF229">
    <property type="entry name" value="SQUAMOSA PROMOTER-BINDING-LIKE PROTEIN"/>
    <property type="match status" value="1"/>
</dbReference>
<evidence type="ECO:0000256" key="3">
    <source>
        <dbReference type="ARBA" id="ARBA00022833"/>
    </source>
</evidence>
<proteinExistence type="predicted"/>
<dbReference type="Pfam" id="PF03110">
    <property type="entry name" value="SBP"/>
    <property type="match status" value="1"/>
</dbReference>
<dbReference type="Proteomes" id="UP001341840">
    <property type="component" value="Unassembled WGS sequence"/>
</dbReference>
<keyword evidence="2 4" id="KW-0863">Zinc-finger</keyword>
<name>A0ABU6XLT8_9FABA</name>
<evidence type="ECO:0000313" key="6">
    <source>
        <dbReference type="EMBL" id="MED6197795.1"/>
    </source>
</evidence>
<evidence type="ECO:0000259" key="5">
    <source>
        <dbReference type="PROSITE" id="PS51141"/>
    </source>
</evidence>
<dbReference type="SUPFAM" id="SSF103612">
    <property type="entry name" value="SBT domain"/>
    <property type="match status" value="1"/>
</dbReference>
<keyword evidence="1" id="KW-0479">Metal-binding</keyword>
<dbReference type="InterPro" id="IPR044817">
    <property type="entry name" value="SBP-like"/>
</dbReference>
<evidence type="ECO:0000313" key="7">
    <source>
        <dbReference type="Proteomes" id="UP001341840"/>
    </source>
</evidence>
<reference evidence="6 7" key="1">
    <citation type="journal article" date="2023" name="Plants (Basel)">
        <title>Bridging the Gap: Combining Genomics and Transcriptomics Approaches to Understand Stylosanthes scabra, an Orphan Legume from the Brazilian Caatinga.</title>
        <authorList>
            <person name="Ferreira-Neto J.R.C."/>
            <person name="da Silva M.D."/>
            <person name="Binneck E."/>
            <person name="de Melo N.F."/>
            <person name="da Silva R.H."/>
            <person name="de Melo A.L.T.M."/>
            <person name="Pandolfi V."/>
            <person name="Bustamante F.O."/>
            <person name="Brasileiro-Vidal A.C."/>
            <person name="Benko-Iseppon A.M."/>
        </authorList>
    </citation>
    <scope>NUCLEOTIDE SEQUENCE [LARGE SCALE GENOMIC DNA]</scope>
    <source>
        <tissue evidence="6">Leaves</tissue>
    </source>
</reference>
<sequence length="462" mass="52260">MEPWSYVPDEKGYLFSDEMDSFSLDAFVRSRKAMTEWDNNKASCNNFERGEFNSEREVVRSMEFVDLGFPDLFRKTFHGSHPVETSSCEIDSNLSRRGNSSAQVIEEASELKHLSSLVELKSHDSSLIDLKLGRIADFQGGSNDKVGNEEFTLTSMQPSPTTVVKRARTSCSPTQTPVCQVYGCNMDLSSSKDYHKRHKVCDVHSKTAKVIVNGIEQRFCQQCSRFHLLAEFDDGKRSCRRRLAGHNERRRKPQFDYMTSKQHKILHSYQGARYMGSSLQKRQQFSFEDIFRSGTLFPEKCDQISQNGNVKLEEESIFSPQLTAPVMHGQELSSRALSLLSAQSQIPIASSLGSFCGISVLNEDDQASEMPSGTSNEGKYVVDETFPCEMNPKESNKSKSAILSDGICQPSELFNVKQHRSPSEHGSTVDLSQLSSHLERVEQQRNSVLVKWENEDWCFPTM</sequence>
<dbReference type="EMBL" id="JASCZI010211974">
    <property type="protein sequence ID" value="MED6197795.1"/>
    <property type="molecule type" value="Genomic_DNA"/>
</dbReference>
<comment type="caution">
    <text evidence="6">The sequence shown here is derived from an EMBL/GenBank/DDBJ whole genome shotgun (WGS) entry which is preliminary data.</text>
</comment>
<feature type="domain" description="SBP-type" evidence="5">
    <location>
        <begin position="176"/>
        <end position="253"/>
    </location>
</feature>
<keyword evidence="3" id="KW-0862">Zinc</keyword>
<dbReference type="InterPro" id="IPR036893">
    <property type="entry name" value="SBP_sf"/>
</dbReference>
<gene>
    <name evidence="6" type="ORF">PIB30_060046</name>
</gene>
<accession>A0ABU6XLT8</accession>
<dbReference type="InterPro" id="IPR004333">
    <property type="entry name" value="SBP_dom"/>
</dbReference>
<protein>
    <recommendedName>
        <fullName evidence="5">SBP-type domain-containing protein</fullName>
    </recommendedName>
</protein>